<dbReference type="RefSeq" id="WP_395112783.1">
    <property type="nucleotide sequence ID" value="NZ_JBIMSO010000016.1"/>
</dbReference>
<reference evidence="1 2" key="1">
    <citation type="submission" date="2024-10" db="EMBL/GenBank/DDBJ databases">
        <authorList>
            <person name="Riesco R."/>
        </authorList>
    </citation>
    <scope>NUCLEOTIDE SEQUENCE [LARGE SCALE GENOMIC DNA]</scope>
    <source>
        <strain evidence="1 2">NCIMB 15449</strain>
    </source>
</reference>
<sequence length="336" mass="38512">MTIESVDENTDGDFAKYVEKLHQLSEGSVHKRFDPYVDIDWNSPELAVFANDERWILPESADPLTNGDWYRSLPKEKQIAIGMWRQANVAKVGLQFEQILINGMLNYIQTLPNGSPEFRYCTHEIIEEGNHTLMFQEMVNRVGMNVPGGSPYMKVFSPLFPLAGRLMPLVFFVGVLAGEEPIDHIQKSILRSGEEIHPIMANVMRIHVAEEARHISFAHEFLEHHIKELNTANRLALSIAFPIVMRVLCDFIAVPPPQFWATFDIPKSVKRELFWDHPKSQQTLRNYFADVRMLAEKAGLMNPVSKRIWKLMGIDGKQSRYRSEPNRAEAVLLKSA</sequence>
<name>A0ABW7JJQ3_9NOCA</name>
<accession>A0ABW7JJQ3</accession>
<dbReference type="InterPro" id="IPR009078">
    <property type="entry name" value="Ferritin-like_SF"/>
</dbReference>
<dbReference type="InterPro" id="IPR025859">
    <property type="entry name" value="AurF/CmlI"/>
</dbReference>
<dbReference type="Gene3D" id="1.10.620.20">
    <property type="entry name" value="Ribonucleotide Reductase, subunit A"/>
    <property type="match status" value="1"/>
</dbReference>
<evidence type="ECO:0000313" key="2">
    <source>
        <dbReference type="Proteomes" id="UP001609175"/>
    </source>
</evidence>
<evidence type="ECO:0000313" key="1">
    <source>
        <dbReference type="EMBL" id="MFH5207361.1"/>
    </source>
</evidence>
<dbReference type="EMBL" id="JBIMSO010000016">
    <property type="protein sequence ID" value="MFH5207361.1"/>
    <property type="molecule type" value="Genomic_DNA"/>
</dbReference>
<protein>
    <submittedName>
        <fullName evidence="1">Diiron oxygenase</fullName>
    </submittedName>
</protein>
<gene>
    <name evidence="1" type="ORF">ACHIPZ_03870</name>
</gene>
<dbReference type="InterPro" id="IPR012348">
    <property type="entry name" value="RNR-like"/>
</dbReference>
<proteinExistence type="predicted"/>
<organism evidence="1 2">
    <name type="scientific">Antrihabitans spumae</name>
    <dbReference type="NCBI Taxonomy" id="3373370"/>
    <lineage>
        <taxon>Bacteria</taxon>
        <taxon>Bacillati</taxon>
        <taxon>Actinomycetota</taxon>
        <taxon>Actinomycetes</taxon>
        <taxon>Mycobacteriales</taxon>
        <taxon>Nocardiaceae</taxon>
        <taxon>Antrihabitans</taxon>
    </lineage>
</organism>
<dbReference type="Proteomes" id="UP001609175">
    <property type="component" value="Unassembled WGS sequence"/>
</dbReference>
<dbReference type="SUPFAM" id="SSF47240">
    <property type="entry name" value="Ferritin-like"/>
    <property type="match status" value="1"/>
</dbReference>
<dbReference type="Pfam" id="PF11583">
    <property type="entry name" value="AurF"/>
    <property type="match status" value="1"/>
</dbReference>
<comment type="caution">
    <text evidence="1">The sequence shown here is derived from an EMBL/GenBank/DDBJ whole genome shotgun (WGS) entry which is preliminary data.</text>
</comment>